<evidence type="ECO:0008006" key="4">
    <source>
        <dbReference type="Google" id="ProtNLM"/>
    </source>
</evidence>
<comment type="caution">
    <text evidence="2">The sequence shown here is derived from an EMBL/GenBank/DDBJ whole genome shotgun (WGS) entry which is preliminary data.</text>
</comment>
<name>A0ABV5IU05_9ACTN</name>
<feature type="region of interest" description="Disordered" evidence="1">
    <location>
        <begin position="172"/>
        <end position="194"/>
    </location>
</feature>
<evidence type="ECO:0000313" key="3">
    <source>
        <dbReference type="Proteomes" id="UP001589647"/>
    </source>
</evidence>
<protein>
    <recommendedName>
        <fullName evidence="4">Protein kinase domain-containing protein</fullName>
    </recommendedName>
</protein>
<accession>A0ABV5IU05</accession>
<evidence type="ECO:0000256" key="1">
    <source>
        <dbReference type="SAM" id="MobiDB-lite"/>
    </source>
</evidence>
<gene>
    <name evidence="2" type="ORF">ACFFV7_40250</name>
</gene>
<dbReference type="Gene3D" id="1.10.510.10">
    <property type="entry name" value="Transferase(Phosphotransferase) domain 1"/>
    <property type="match status" value="1"/>
</dbReference>
<dbReference type="SUPFAM" id="SSF56112">
    <property type="entry name" value="Protein kinase-like (PK-like)"/>
    <property type="match status" value="1"/>
</dbReference>
<proteinExistence type="predicted"/>
<dbReference type="Proteomes" id="UP001589647">
    <property type="component" value="Unassembled WGS sequence"/>
</dbReference>
<organism evidence="2 3">
    <name type="scientific">Nonomuraea spiralis</name>
    <dbReference type="NCBI Taxonomy" id="46182"/>
    <lineage>
        <taxon>Bacteria</taxon>
        <taxon>Bacillati</taxon>
        <taxon>Actinomycetota</taxon>
        <taxon>Actinomycetes</taxon>
        <taxon>Streptosporangiales</taxon>
        <taxon>Streptosporangiaceae</taxon>
        <taxon>Nonomuraea</taxon>
    </lineage>
</organism>
<dbReference type="EMBL" id="JBHMEI010000056">
    <property type="protein sequence ID" value="MFB9207475.1"/>
    <property type="molecule type" value="Genomic_DNA"/>
</dbReference>
<dbReference type="RefSeq" id="WP_189653591.1">
    <property type="nucleotide sequence ID" value="NZ_BMRC01000044.1"/>
</dbReference>
<dbReference type="InterPro" id="IPR011009">
    <property type="entry name" value="Kinase-like_dom_sf"/>
</dbReference>
<feature type="compositionally biased region" description="Basic residues" evidence="1">
    <location>
        <begin position="183"/>
        <end position="194"/>
    </location>
</feature>
<keyword evidence="3" id="KW-1185">Reference proteome</keyword>
<evidence type="ECO:0000313" key="2">
    <source>
        <dbReference type="EMBL" id="MFB9207475.1"/>
    </source>
</evidence>
<sequence>MDSQGWGGGLALRPRDYLGIGEPLADVVAAAGPYGGEALHRLALGTAATMARLHLTGIAGLRLGPHNVLIGPLGEASFAPGPRSSELPPADVREWADVIVFAATGRAADGDPGLDALPPLLREMIGRCRRPDPAARPTAMQLVRVLLGHSPSARHASVRELLREAEGWSGPDEWARTETRSRATGRHGRGPALI</sequence>
<reference evidence="2 3" key="1">
    <citation type="submission" date="2024-09" db="EMBL/GenBank/DDBJ databases">
        <authorList>
            <person name="Sun Q."/>
            <person name="Mori K."/>
        </authorList>
    </citation>
    <scope>NUCLEOTIDE SEQUENCE [LARGE SCALE GENOMIC DNA]</scope>
    <source>
        <strain evidence="2 3">CCM 3426</strain>
    </source>
</reference>